<dbReference type="Pfam" id="PF11734">
    <property type="entry name" value="TilS_C"/>
    <property type="match status" value="1"/>
</dbReference>
<dbReference type="Proteomes" id="UP001145050">
    <property type="component" value="Unassembled WGS sequence"/>
</dbReference>
<comment type="caution">
    <text evidence="10">The sequence shown here is derived from an EMBL/GenBank/DDBJ whole genome shotgun (WGS) entry which is preliminary data.</text>
</comment>
<gene>
    <name evidence="8 10" type="primary">tilS</name>
    <name evidence="10" type="ORF">NC797_17285</name>
</gene>
<dbReference type="SUPFAM" id="SSF56037">
    <property type="entry name" value="PheT/TilS domain"/>
    <property type="match status" value="1"/>
</dbReference>
<dbReference type="InterPro" id="IPR014729">
    <property type="entry name" value="Rossmann-like_a/b/a_fold"/>
</dbReference>
<keyword evidence="3 8" id="KW-0436">Ligase</keyword>
<keyword evidence="4 8" id="KW-0819">tRNA processing</keyword>
<dbReference type="Gene3D" id="3.30.465.60">
    <property type="match status" value="1"/>
</dbReference>
<comment type="function">
    <text evidence="8">Ligates lysine onto the cytidine present at position 34 of the AUA codon-specific tRNA(Ile) that contains the anticodon CAU, in an ATP-dependent manner. Cytidine is converted to lysidine, thus changing the amino acid specificity of the tRNA from methionine to isoleucine.</text>
</comment>
<dbReference type="GO" id="GO:0032267">
    <property type="term" value="F:tRNA(Ile)-lysidine synthase activity"/>
    <property type="evidence" value="ECO:0007669"/>
    <property type="project" value="UniProtKB-EC"/>
</dbReference>
<comment type="similarity">
    <text evidence="8">Belongs to the tRNA(Ile)-lysidine synthase family.</text>
</comment>
<dbReference type="GO" id="GO:0005524">
    <property type="term" value="F:ATP binding"/>
    <property type="evidence" value="ECO:0007669"/>
    <property type="project" value="UniProtKB-UniRule"/>
</dbReference>
<evidence type="ECO:0000256" key="2">
    <source>
        <dbReference type="ARBA" id="ARBA00022490"/>
    </source>
</evidence>
<dbReference type="SUPFAM" id="SSF52402">
    <property type="entry name" value="Adenine nucleotide alpha hydrolases-like"/>
    <property type="match status" value="1"/>
</dbReference>
<keyword evidence="11" id="KW-1185">Reference proteome</keyword>
<dbReference type="GO" id="GO:0006400">
    <property type="term" value="P:tRNA modification"/>
    <property type="evidence" value="ECO:0007669"/>
    <property type="project" value="UniProtKB-UniRule"/>
</dbReference>
<dbReference type="EMBL" id="JAMQKB010000037">
    <property type="protein sequence ID" value="MDC3426251.1"/>
    <property type="molecule type" value="Genomic_DNA"/>
</dbReference>
<keyword evidence="5 8" id="KW-0547">Nucleotide-binding</keyword>
<dbReference type="RefSeq" id="WP_272438075.1">
    <property type="nucleotide sequence ID" value="NZ_JAMQKB010000037.1"/>
</dbReference>
<dbReference type="EC" id="6.3.4.19" evidence="8"/>
<dbReference type="HAMAP" id="MF_01161">
    <property type="entry name" value="tRNA_Ile_lys_synt"/>
    <property type="match status" value="1"/>
</dbReference>
<comment type="catalytic activity">
    <reaction evidence="7 8">
        <text>cytidine(34) in tRNA(Ile2) + L-lysine + ATP = lysidine(34) in tRNA(Ile2) + AMP + diphosphate + H(+)</text>
        <dbReference type="Rhea" id="RHEA:43744"/>
        <dbReference type="Rhea" id="RHEA-COMP:10625"/>
        <dbReference type="Rhea" id="RHEA-COMP:10670"/>
        <dbReference type="ChEBI" id="CHEBI:15378"/>
        <dbReference type="ChEBI" id="CHEBI:30616"/>
        <dbReference type="ChEBI" id="CHEBI:32551"/>
        <dbReference type="ChEBI" id="CHEBI:33019"/>
        <dbReference type="ChEBI" id="CHEBI:82748"/>
        <dbReference type="ChEBI" id="CHEBI:83665"/>
        <dbReference type="ChEBI" id="CHEBI:456215"/>
        <dbReference type="EC" id="6.3.4.19"/>
    </reaction>
</comment>
<dbReference type="NCBIfam" id="TIGR02432">
    <property type="entry name" value="lysidine_TilS_N"/>
    <property type="match status" value="1"/>
</dbReference>
<keyword evidence="6 8" id="KW-0067">ATP-binding</keyword>
<dbReference type="SMART" id="SM00977">
    <property type="entry name" value="TilS_C"/>
    <property type="match status" value="1"/>
</dbReference>
<evidence type="ECO:0000256" key="6">
    <source>
        <dbReference type="ARBA" id="ARBA00022840"/>
    </source>
</evidence>
<evidence type="ECO:0000256" key="4">
    <source>
        <dbReference type="ARBA" id="ARBA00022694"/>
    </source>
</evidence>
<dbReference type="CDD" id="cd01992">
    <property type="entry name" value="TilS_N"/>
    <property type="match status" value="1"/>
</dbReference>
<dbReference type="Pfam" id="PF01171">
    <property type="entry name" value="ATP_bind_3"/>
    <property type="match status" value="1"/>
</dbReference>
<dbReference type="AlphaFoldDB" id="A0A9X4ANB6"/>
<dbReference type="InterPro" id="IPR012796">
    <property type="entry name" value="Lysidine-tRNA-synth_C"/>
</dbReference>
<dbReference type="PANTHER" id="PTHR43033">
    <property type="entry name" value="TRNA(ILE)-LYSIDINE SYNTHASE-RELATED"/>
    <property type="match status" value="1"/>
</dbReference>
<evidence type="ECO:0000313" key="10">
    <source>
        <dbReference type="EMBL" id="MDC3426251.1"/>
    </source>
</evidence>
<evidence type="ECO:0000256" key="7">
    <source>
        <dbReference type="ARBA" id="ARBA00048539"/>
    </source>
</evidence>
<evidence type="ECO:0000259" key="9">
    <source>
        <dbReference type="SMART" id="SM00977"/>
    </source>
</evidence>
<comment type="subcellular location">
    <subcellularLocation>
        <location evidence="1 8">Cytoplasm</location>
    </subcellularLocation>
</comment>
<dbReference type="InterPro" id="IPR012094">
    <property type="entry name" value="tRNA_Ile_lys_synt"/>
</dbReference>
<feature type="binding site" evidence="8">
    <location>
        <begin position="26"/>
        <end position="31"/>
    </location>
    <ligand>
        <name>ATP</name>
        <dbReference type="ChEBI" id="CHEBI:30616"/>
    </ligand>
</feature>
<dbReference type="InterPro" id="IPR011063">
    <property type="entry name" value="TilS/TtcA_N"/>
</dbReference>
<feature type="domain" description="Lysidine-tRNA(Ile) synthetase C-terminal" evidence="9">
    <location>
        <begin position="383"/>
        <end position="455"/>
    </location>
</feature>
<comment type="domain">
    <text evidence="8">The N-terminal region contains the highly conserved SGGXDS motif, predicted to be a P-loop motif involved in ATP binding.</text>
</comment>
<accession>A0A9X4ANB6</accession>
<evidence type="ECO:0000256" key="8">
    <source>
        <dbReference type="HAMAP-Rule" id="MF_01161"/>
    </source>
</evidence>
<dbReference type="SUPFAM" id="SSF82829">
    <property type="entry name" value="MesJ substrate recognition domain-like"/>
    <property type="match status" value="1"/>
</dbReference>
<organism evidence="10 11">
    <name type="scientific">Terrihalobacillus insolitus</name>
    <dbReference type="NCBI Taxonomy" id="2950438"/>
    <lineage>
        <taxon>Bacteria</taxon>
        <taxon>Bacillati</taxon>
        <taxon>Bacillota</taxon>
        <taxon>Bacilli</taxon>
        <taxon>Bacillales</taxon>
        <taxon>Bacillaceae</taxon>
        <taxon>Terrihalobacillus</taxon>
    </lineage>
</organism>
<evidence type="ECO:0000256" key="3">
    <source>
        <dbReference type="ARBA" id="ARBA00022598"/>
    </source>
</evidence>
<dbReference type="GO" id="GO:0005737">
    <property type="term" value="C:cytoplasm"/>
    <property type="evidence" value="ECO:0007669"/>
    <property type="project" value="UniProtKB-SubCell"/>
</dbReference>
<protein>
    <recommendedName>
        <fullName evidence="8">tRNA(Ile)-lysidine synthase</fullName>
        <ecNumber evidence="8">6.3.4.19</ecNumber>
    </recommendedName>
    <alternativeName>
        <fullName evidence="8">tRNA(Ile)-2-lysyl-cytidine synthase</fullName>
    </alternativeName>
    <alternativeName>
        <fullName evidence="8">tRNA(Ile)-lysidine synthetase</fullName>
    </alternativeName>
</protein>
<evidence type="ECO:0000256" key="1">
    <source>
        <dbReference type="ARBA" id="ARBA00004496"/>
    </source>
</evidence>
<sequence length="465" mass="53590">MNHKVNSFIEKHTLLKKGSTVLIGVSGGPDSMALLHFLHAIKQEWQLHLIALSVDHGLRGEESRQDIEYVKKMCGTWGIQFVGTYLDVPTYKKKTKKGTQVAAREMRYQFFEEQMEYFNATHLALGHHADDQAETMVMRFIRESQPKALIGIPFKRPFSNGWIIRPFLTIKKAELETYCWEHNIIPRRDPSNEDSTYTRNYVRNHILPKLVERNPNLHTNMQRLSESIASDESFLQNEAEKVVSEAVTFKKIEKEVVFNVSAFNQYAPSLQRRAFHLILNYLYGTIPKDVSYVHEEHFFQLLLSKRANTSLDFPMGLRVMKAYQTVLFRFEDGKGRRIHSLLPVPGKVLLPDGSTIISTFAKAYLKESRNSLFIDSNLVNLPLIVRSREPGDRIVIRGLNGSKKVKDVFIDEKIPHHQRGSWPIITDQTGNILWIIGLKKGITRNSKGAENFIRLDYNKTNLAHM</sequence>
<dbReference type="PANTHER" id="PTHR43033:SF1">
    <property type="entry name" value="TRNA(ILE)-LYSIDINE SYNTHASE-RELATED"/>
    <property type="match status" value="1"/>
</dbReference>
<proteinExistence type="inferred from homology"/>
<evidence type="ECO:0000256" key="5">
    <source>
        <dbReference type="ARBA" id="ARBA00022741"/>
    </source>
</evidence>
<name>A0A9X4ANB6_9BACI</name>
<dbReference type="NCBIfam" id="TIGR02433">
    <property type="entry name" value="lysidine_TilS_C"/>
    <property type="match status" value="1"/>
</dbReference>
<keyword evidence="2 8" id="KW-0963">Cytoplasm</keyword>
<reference evidence="10" key="1">
    <citation type="submission" date="2022-06" db="EMBL/GenBank/DDBJ databases">
        <title>Aquibacillus sp. a new bacterium isolated from soil saline samples.</title>
        <authorList>
            <person name="Galisteo C."/>
            <person name="De La Haba R."/>
            <person name="Sanchez-Porro C."/>
            <person name="Ventosa A."/>
        </authorList>
    </citation>
    <scope>NUCLEOTIDE SEQUENCE</scope>
    <source>
        <strain evidence="10">3ASR75-11</strain>
    </source>
</reference>
<dbReference type="InterPro" id="IPR012795">
    <property type="entry name" value="tRNA_Ile_lys_synt_N"/>
</dbReference>
<dbReference type="Gene3D" id="3.40.50.620">
    <property type="entry name" value="HUPs"/>
    <property type="match status" value="1"/>
</dbReference>
<evidence type="ECO:0000313" key="11">
    <source>
        <dbReference type="Proteomes" id="UP001145050"/>
    </source>
</evidence>